<sequence>MSVVLVYITCAGREEARAIAQELVTARLAACVNILPEIESFFHWEGRLDQARETALVAKTVTAKVPDLVAAVRKKHSYSVPAILVLPVVDGFPPFLDWVRSEVAD</sequence>
<dbReference type="OrthoDB" id="37622at2"/>
<evidence type="ECO:0000256" key="1">
    <source>
        <dbReference type="ARBA" id="ARBA00010169"/>
    </source>
</evidence>
<dbReference type="EMBL" id="RKRE01000002">
    <property type="protein sequence ID" value="RPF47207.1"/>
    <property type="molecule type" value="Genomic_DNA"/>
</dbReference>
<protein>
    <submittedName>
        <fullName evidence="2">Periplasmic divalent cation tolerance protein</fullName>
    </submittedName>
</protein>
<dbReference type="PANTHER" id="PTHR23419">
    <property type="entry name" value="DIVALENT CATION TOLERANCE CUTA-RELATED"/>
    <property type="match status" value="1"/>
</dbReference>
<accession>A0A3N5AQS0</accession>
<dbReference type="InterPro" id="IPR015867">
    <property type="entry name" value="N-reg_PII/ATP_PRibTrfase_C"/>
</dbReference>
<reference evidence="2 3" key="1">
    <citation type="submission" date="2018-11" db="EMBL/GenBank/DDBJ databases">
        <title>Genomic Encyclopedia of Type Strains, Phase IV (KMG-IV): sequencing the most valuable type-strain genomes for metagenomic binning, comparative biology and taxonomic classification.</title>
        <authorList>
            <person name="Goeker M."/>
        </authorList>
    </citation>
    <scope>NUCLEOTIDE SEQUENCE [LARGE SCALE GENOMIC DNA]</scope>
    <source>
        <strain evidence="2 3">DSM 102936</strain>
    </source>
</reference>
<dbReference type="GO" id="GO:0010038">
    <property type="term" value="P:response to metal ion"/>
    <property type="evidence" value="ECO:0007669"/>
    <property type="project" value="InterPro"/>
</dbReference>
<dbReference type="PANTHER" id="PTHR23419:SF8">
    <property type="entry name" value="FI09726P"/>
    <property type="match status" value="1"/>
</dbReference>
<organism evidence="2 3">
    <name type="scientific">Thermodesulfitimonas autotrophica</name>
    <dbReference type="NCBI Taxonomy" id="1894989"/>
    <lineage>
        <taxon>Bacteria</taxon>
        <taxon>Bacillati</taxon>
        <taxon>Bacillota</taxon>
        <taxon>Clostridia</taxon>
        <taxon>Thermoanaerobacterales</taxon>
        <taxon>Thermoanaerobacteraceae</taxon>
        <taxon>Thermodesulfitimonas</taxon>
    </lineage>
</organism>
<dbReference type="Gene3D" id="3.30.70.120">
    <property type="match status" value="1"/>
</dbReference>
<name>A0A3N5AQS0_9THEO</name>
<gene>
    <name evidence="2" type="ORF">EDD75_1493</name>
</gene>
<evidence type="ECO:0000313" key="2">
    <source>
        <dbReference type="EMBL" id="RPF47207.1"/>
    </source>
</evidence>
<dbReference type="AlphaFoldDB" id="A0A3N5AQS0"/>
<dbReference type="Pfam" id="PF03091">
    <property type="entry name" value="CutA1"/>
    <property type="match status" value="1"/>
</dbReference>
<dbReference type="SUPFAM" id="SSF54913">
    <property type="entry name" value="GlnB-like"/>
    <property type="match status" value="1"/>
</dbReference>
<comment type="caution">
    <text evidence="2">The sequence shown here is derived from an EMBL/GenBank/DDBJ whole genome shotgun (WGS) entry which is preliminary data.</text>
</comment>
<dbReference type="InterPro" id="IPR011322">
    <property type="entry name" value="N-reg_PII-like_a/b"/>
</dbReference>
<comment type="similarity">
    <text evidence="1">Belongs to the CutA family.</text>
</comment>
<dbReference type="GO" id="GO:0005507">
    <property type="term" value="F:copper ion binding"/>
    <property type="evidence" value="ECO:0007669"/>
    <property type="project" value="TreeGrafter"/>
</dbReference>
<dbReference type="RefSeq" id="WP_123930197.1">
    <property type="nucleotide sequence ID" value="NZ_RKRE01000002.1"/>
</dbReference>
<dbReference type="Proteomes" id="UP000282654">
    <property type="component" value="Unassembled WGS sequence"/>
</dbReference>
<evidence type="ECO:0000313" key="3">
    <source>
        <dbReference type="Proteomes" id="UP000282654"/>
    </source>
</evidence>
<proteinExistence type="inferred from homology"/>
<keyword evidence="3" id="KW-1185">Reference proteome</keyword>
<dbReference type="InterPro" id="IPR004323">
    <property type="entry name" value="Ion_tolerance_CutA"/>
</dbReference>